<dbReference type="OrthoDB" id="270171at2759"/>
<accession>A0A8C4W0D6</accession>
<reference evidence="4" key="1">
    <citation type="submission" date="2025-08" db="UniProtKB">
        <authorList>
            <consortium name="Ensembl"/>
        </authorList>
    </citation>
    <scope>IDENTIFICATION</scope>
</reference>
<evidence type="ECO:0000313" key="4">
    <source>
        <dbReference type="Ensembl" id="ENSGEVP00005010167.1"/>
    </source>
</evidence>
<keyword evidence="5" id="KW-1185">Reference proteome</keyword>
<proteinExistence type="predicted"/>
<evidence type="ECO:0000256" key="2">
    <source>
        <dbReference type="ARBA" id="ARBA00023310"/>
    </source>
</evidence>
<evidence type="ECO:0000313" key="5">
    <source>
        <dbReference type="Proteomes" id="UP000694390"/>
    </source>
</evidence>
<dbReference type="Proteomes" id="UP000694390">
    <property type="component" value="Unassembled WGS sequence"/>
</dbReference>
<organism evidence="4 5">
    <name type="scientific">Gopherus evgoodei</name>
    <name type="common">Goodes thornscrub tortoise</name>
    <dbReference type="NCBI Taxonomy" id="1825980"/>
    <lineage>
        <taxon>Eukaryota</taxon>
        <taxon>Metazoa</taxon>
        <taxon>Chordata</taxon>
        <taxon>Craniata</taxon>
        <taxon>Vertebrata</taxon>
        <taxon>Euteleostomi</taxon>
        <taxon>Archelosauria</taxon>
        <taxon>Testudinata</taxon>
        <taxon>Testudines</taxon>
        <taxon>Cryptodira</taxon>
        <taxon>Durocryptodira</taxon>
        <taxon>Testudinoidea</taxon>
        <taxon>Testudinidae</taxon>
        <taxon>Gopherus</taxon>
    </lineage>
</organism>
<protein>
    <recommendedName>
        <fullName evidence="3">F1F0-ATP synthase delta subunit C-terminal domain-containing protein</fullName>
    </recommendedName>
</protein>
<reference evidence="4" key="2">
    <citation type="submission" date="2025-09" db="UniProtKB">
        <authorList>
            <consortium name="Ensembl"/>
        </authorList>
    </citation>
    <scope>IDENTIFICATION</scope>
</reference>
<dbReference type="InterPro" id="IPR036794">
    <property type="entry name" value="ATP_F1_dsu/esu_C_sf"/>
</dbReference>
<feature type="domain" description="F1F0-ATP synthase delta subunit C-terminal" evidence="3">
    <location>
        <begin position="106"/>
        <end position="147"/>
    </location>
</feature>
<dbReference type="AlphaFoldDB" id="A0A8C4W0D6"/>
<sequence length="149" mass="15706">PTSGPRAPCPVPARPPGLSSFLCRGCRQPSPDVLHLRLAHAGVIQLSHCEAGGCSRTEWLLWHLVSLCSHPSGPESRSCDIFAEDGTATKYFVQLLAEEVATLDMLDLATAKSNLDKALSHLAAAPAGMANVEAQINVEAGKALVKALE</sequence>
<evidence type="ECO:0000259" key="3">
    <source>
        <dbReference type="Pfam" id="PF21335"/>
    </source>
</evidence>
<dbReference type="Pfam" id="PF21335">
    <property type="entry name" value="ATPD_C_metazoa"/>
    <property type="match status" value="1"/>
</dbReference>
<dbReference type="InterPro" id="IPR048937">
    <property type="entry name" value="ATPD_C_metazoa"/>
</dbReference>
<keyword evidence="1" id="KW-0139">CF(1)</keyword>
<evidence type="ECO:0000256" key="1">
    <source>
        <dbReference type="ARBA" id="ARBA00023196"/>
    </source>
</evidence>
<dbReference type="GO" id="GO:0006754">
    <property type="term" value="P:ATP biosynthetic process"/>
    <property type="evidence" value="ECO:0007669"/>
    <property type="project" value="UniProtKB-KW"/>
</dbReference>
<dbReference type="Gene3D" id="1.20.5.440">
    <property type="entry name" value="ATP synthase delta/epsilon subunit, C-terminal domain"/>
    <property type="match status" value="1"/>
</dbReference>
<dbReference type="GO" id="GO:0045259">
    <property type="term" value="C:proton-transporting ATP synthase complex"/>
    <property type="evidence" value="ECO:0007669"/>
    <property type="project" value="UniProtKB-KW"/>
</dbReference>
<keyword evidence="2" id="KW-0066">ATP synthesis</keyword>
<dbReference type="SUPFAM" id="SSF46604">
    <property type="entry name" value="Epsilon subunit of F1F0-ATP synthase C-terminal domain"/>
    <property type="match status" value="1"/>
</dbReference>
<dbReference type="Ensembl" id="ENSGEVT00005010656.1">
    <property type="protein sequence ID" value="ENSGEVP00005010167.1"/>
    <property type="gene ID" value="ENSGEVG00005007207.1"/>
</dbReference>
<name>A0A8C4W0D6_9SAUR</name>